<evidence type="ECO:0000313" key="1">
    <source>
        <dbReference type="EMBL" id="MDR7084676.1"/>
    </source>
</evidence>
<protein>
    <submittedName>
        <fullName evidence="1">Uncharacterized protein</fullName>
    </submittedName>
</protein>
<proteinExistence type="predicted"/>
<gene>
    <name evidence="1" type="ORF">J2X01_003992</name>
</gene>
<accession>A0ABU1UHK7</accession>
<evidence type="ECO:0000313" key="2">
    <source>
        <dbReference type="Proteomes" id="UP001252243"/>
    </source>
</evidence>
<dbReference type="RefSeq" id="WP_310061435.1">
    <property type="nucleotide sequence ID" value="NZ_JAVDVQ010000028.1"/>
</dbReference>
<dbReference type="EMBL" id="JAVDVQ010000028">
    <property type="protein sequence ID" value="MDR7084676.1"/>
    <property type="molecule type" value="Genomic_DNA"/>
</dbReference>
<keyword evidence="2" id="KW-1185">Reference proteome</keyword>
<name>A0ABU1UHK7_9MICC</name>
<reference evidence="1 2" key="1">
    <citation type="submission" date="2023-07" db="EMBL/GenBank/DDBJ databases">
        <title>Sorghum-associated microbial communities from plants grown in Nebraska, USA.</title>
        <authorList>
            <person name="Schachtman D."/>
        </authorList>
    </citation>
    <scope>NUCLEOTIDE SEQUENCE [LARGE SCALE GENOMIC DNA]</scope>
    <source>
        <strain evidence="1 2">BE167</strain>
    </source>
</reference>
<comment type="caution">
    <text evidence="1">The sequence shown here is derived from an EMBL/GenBank/DDBJ whole genome shotgun (WGS) entry which is preliminary data.</text>
</comment>
<sequence>MGSCSLSTPTPWQSTPALDILLQLRVSVLLCGGKSILCSLGAGRKLAQVIGEIPPSSSTVHVELADV</sequence>
<dbReference type="Proteomes" id="UP001252243">
    <property type="component" value="Unassembled WGS sequence"/>
</dbReference>
<organism evidence="1 2">
    <name type="scientific">Arthrobacter ginsengisoli</name>
    <dbReference type="NCBI Taxonomy" id="1356565"/>
    <lineage>
        <taxon>Bacteria</taxon>
        <taxon>Bacillati</taxon>
        <taxon>Actinomycetota</taxon>
        <taxon>Actinomycetes</taxon>
        <taxon>Micrococcales</taxon>
        <taxon>Micrococcaceae</taxon>
        <taxon>Arthrobacter</taxon>
    </lineage>
</organism>